<evidence type="ECO:0000313" key="2">
    <source>
        <dbReference type="Proteomes" id="UP000185934"/>
    </source>
</evidence>
<protein>
    <submittedName>
        <fullName evidence="1">Uncharacterized protein</fullName>
    </submittedName>
</protein>
<dbReference type="STRING" id="1839801.Dform_01515"/>
<accession>A0A1P8F8P4</accession>
<dbReference type="KEGG" id="dfo:Dform_01515"/>
<name>A0A1P8F8P4_9CHLR</name>
<gene>
    <name evidence="1" type="ORF">Dform_01515</name>
</gene>
<proteinExistence type="predicted"/>
<sequence length="39" mass="4492">MKQISQNGKNYFICEECGFAYLEEALAQQCEDWCKQGKG</sequence>
<keyword evidence="2" id="KW-1185">Reference proteome</keyword>
<organism evidence="1 2">
    <name type="scientific">Dehalogenimonas formicexedens</name>
    <dbReference type="NCBI Taxonomy" id="1839801"/>
    <lineage>
        <taxon>Bacteria</taxon>
        <taxon>Bacillati</taxon>
        <taxon>Chloroflexota</taxon>
        <taxon>Dehalococcoidia</taxon>
        <taxon>Dehalococcoidales</taxon>
        <taxon>Dehalococcoidaceae</taxon>
        <taxon>Dehalogenimonas</taxon>
    </lineage>
</organism>
<reference evidence="2" key="1">
    <citation type="submission" date="2016-11" db="EMBL/GenBank/DDBJ databases">
        <title>Dehalogenimonas formicexedens sp. nov., a chlorinated alkane respiring bacterium isolated from contaminated groundwater.</title>
        <authorList>
            <person name="Key T.A."/>
            <person name="Bowman K.S."/>
            <person name="Lee I."/>
            <person name="Chun J."/>
            <person name="Albuquerque L."/>
            <person name="da Costa M.S."/>
            <person name="Rainey F.A."/>
            <person name="Moe W.M."/>
        </authorList>
    </citation>
    <scope>NUCLEOTIDE SEQUENCE [LARGE SCALE GENOMIC DNA]</scope>
    <source>
        <strain evidence="2">NSZ-14</strain>
    </source>
</reference>
<dbReference type="AlphaFoldDB" id="A0A1P8F8P4"/>
<dbReference type="Proteomes" id="UP000185934">
    <property type="component" value="Chromosome"/>
</dbReference>
<dbReference type="EMBL" id="CP018258">
    <property type="protein sequence ID" value="APV44837.1"/>
    <property type="molecule type" value="Genomic_DNA"/>
</dbReference>
<evidence type="ECO:0000313" key="1">
    <source>
        <dbReference type="EMBL" id="APV44837.1"/>
    </source>
</evidence>